<evidence type="ECO:0000313" key="1">
    <source>
        <dbReference type="EMBL" id="GGJ44651.1"/>
    </source>
</evidence>
<reference evidence="1" key="2">
    <citation type="submission" date="2020-09" db="EMBL/GenBank/DDBJ databases">
        <authorList>
            <person name="Sun Q."/>
            <person name="Zhou Y."/>
        </authorList>
    </citation>
    <scope>NUCLEOTIDE SEQUENCE</scope>
    <source>
        <strain evidence="1">CGMCC 1.3617</strain>
    </source>
</reference>
<reference evidence="1" key="1">
    <citation type="journal article" date="2014" name="Int. J. Syst. Evol. Microbiol.">
        <title>Complete genome sequence of Corynebacterium casei LMG S-19264T (=DSM 44701T), isolated from a smear-ripened cheese.</title>
        <authorList>
            <consortium name="US DOE Joint Genome Institute (JGI-PGF)"/>
            <person name="Walter F."/>
            <person name="Albersmeier A."/>
            <person name="Kalinowski J."/>
            <person name="Ruckert C."/>
        </authorList>
    </citation>
    <scope>NUCLEOTIDE SEQUENCE</scope>
    <source>
        <strain evidence="1">CGMCC 1.3617</strain>
    </source>
</reference>
<evidence type="ECO:0000313" key="2">
    <source>
        <dbReference type="Proteomes" id="UP000661507"/>
    </source>
</evidence>
<dbReference type="RefSeq" id="WP_188973848.1">
    <property type="nucleotide sequence ID" value="NZ_BMKW01000034.1"/>
</dbReference>
<name>A0A917L7S0_9PROT</name>
<dbReference type="Proteomes" id="UP000661507">
    <property type="component" value="Unassembled WGS sequence"/>
</dbReference>
<gene>
    <name evidence="1" type="ORF">GCM10011320_60130</name>
</gene>
<protein>
    <submittedName>
        <fullName evidence="1">Uncharacterized protein</fullName>
    </submittedName>
</protein>
<proteinExistence type="predicted"/>
<accession>A0A917L7S0</accession>
<dbReference type="EMBL" id="BMKW01000034">
    <property type="protein sequence ID" value="GGJ44651.1"/>
    <property type="molecule type" value="Genomic_DNA"/>
</dbReference>
<sequence length="47" mass="5228">MRQLLSFFCADLTAAQATELSGLDRKTTLRPFALFRARMPGEPGEGR</sequence>
<comment type="caution">
    <text evidence="1">The sequence shown here is derived from an EMBL/GenBank/DDBJ whole genome shotgun (WGS) entry which is preliminary data.</text>
</comment>
<keyword evidence="2" id="KW-1185">Reference proteome</keyword>
<dbReference type="AlphaFoldDB" id="A0A917L7S0"/>
<organism evidence="1 2">
    <name type="scientific">Neoroseomonas lacus</name>
    <dbReference type="NCBI Taxonomy" id="287609"/>
    <lineage>
        <taxon>Bacteria</taxon>
        <taxon>Pseudomonadati</taxon>
        <taxon>Pseudomonadota</taxon>
        <taxon>Alphaproteobacteria</taxon>
        <taxon>Acetobacterales</taxon>
        <taxon>Acetobacteraceae</taxon>
        <taxon>Neoroseomonas</taxon>
    </lineage>
</organism>